<keyword evidence="1" id="KW-0812">Transmembrane</keyword>
<sequence length="172" mass="18917">MAKYKKIQSTLAMKWCGKLGGVCANSGSNSKGACSRMEGLTGWFGSHGKKPHSKDLIAPYKAKEALIKSENDAEGLDLEDGRKGNVKDQKKLIGVRLLWAWIRVIFAALIKADGVQYSVQLSDAASTYHWESVINNQRPNHKWKDSSFGLEVSSSQSHVAKSAKADFGRRGY</sequence>
<dbReference type="EMBL" id="MU167334">
    <property type="protein sequence ID" value="KAG0142894.1"/>
    <property type="molecule type" value="Genomic_DNA"/>
</dbReference>
<dbReference type="Proteomes" id="UP000886653">
    <property type="component" value="Unassembled WGS sequence"/>
</dbReference>
<evidence type="ECO:0000313" key="3">
    <source>
        <dbReference type="Proteomes" id="UP000886653"/>
    </source>
</evidence>
<feature type="transmembrane region" description="Helical" evidence="1">
    <location>
        <begin position="92"/>
        <end position="110"/>
    </location>
</feature>
<proteinExistence type="predicted"/>
<comment type="caution">
    <text evidence="2">The sequence shown here is derived from an EMBL/GenBank/DDBJ whole genome shotgun (WGS) entry which is preliminary data.</text>
</comment>
<organism evidence="2 3">
    <name type="scientific">Cronartium quercuum f. sp. fusiforme G11</name>
    <dbReference type="NCBI Taxonomy" id="708437"/>
    <lineage>
        <taxon>Eukaryota</taxon>
        <taxon>Fungi</taxon>
        <taxon>Dikarya</taxon>
        <taxon>Basidiomycota</taxon>
        <taxon>Pucciniomycotina</taxon>
        <taxon>Pucciniomycetes</taxon>
        <taxon>Pucciniales</taxon>
        <taxon>Coleosporiaceae</taxon>
        <taxon>Cronartium</taxon>
    </lineage>
</organism>
<keyword evidence="3" id="KW-1185">Reference proteome</keyword>
<name>A0A9P6NEX0_9BASI</name>
<evidence type="ECO:0000256" key="1">
    <source>
        <dbReference type="SAM" id="Phobius"/>
    </source>
</evidence>
<protein>
    <submittedName>
        <fullName evidence="2">Uncharacterized protein</fullName>
    </submittedName>
</protein>
<accession>A0A9P6NEX0</accession>
<keyword evidence="1" id="KW-1133">Transmembrane helix</keyword>
<keyword evidence="1" id="KW-0472">Membrane</keyword>
<evidence type="ECO:0000313" key="2">
    <source>
        <dbReference type="EMBL" id="KAG0142894.1"/>
    </source>
</evidence>
<gene>
    <name evidence="2" type="ORF">CROQUDRAFT_135288</name>
</gene>
<dbReference type="AlphaFoldDB" id="A0A9P6NEX0"/>
<reference evidence="2" key="1">
    <citation type="submission" date="2013-11" db="EMBL/GenBank/DDBJ databases">
        <title>Genome sequence of the fusiform rust pathogen reveals effectors for host alternation and coevolution with pine.</title>
        <authorList>
            <consortium name="DOE Joint Genome Institute"/>
            <person name="Smith K."/>
            <person name="Pendleton A."/>
            <person name="Kubisiak T."/>
            <person name="Anderson C."/>
            <person name="Salamov A."/>
            <person name="Aerts A."/>
            <person name="Riley R."/>
            <person name="Clum A."/>
            <person name="Lindquist E."/>
            <person name="Ence D."/>
            <person name="Campbell M."/>
            <person name="Kronenberg Z."/>
            <person name="Feau N."/>
            <person name="Dhillon B."/>
            <person name="Hamelin R."/>
            <person name="Burleigh J."/>
            <person name="Smith J."/>
            <person name="Yandell M."/>
            <person name="Nelson C."/>
            <person name="Grigoriev I."/>
            <person name="Davis J."/>
        </authorList>
    </citation>
    <scope>NUCLEOTIDE SEQUENCE</scope>
    <source>
        <strain evidence="2">G11</strain>
    </source>
</reference>